<dbReference type="EMBL" id="ADVL01000356">
    <property type="protein sequence ID" value="EFH11562.1"/>
    <property type="molecule type" value="Genomic_DNA"/>
</dbReference>
<dbReference type="Pfam" id="PF00550">
    <property type="entry name" value="PP-binding"/>
    <property type="match status" value="1"/>
</dbReference>
<sequence length="87" mass="9540">MADAAPPPLTRARMRADIAQALRLAPGEFTDDEDLADLGLDSLRAIDLVTRWAEAGLPLEFSELSERLSVDAWWAVAERALARRAHG</sequence>
<keyword evidence="3" id="KW-1185">Reference proteome</keyword>
<dbReference type="EC" id="3.3.2.1" evidence="2"/>
<dbReference type="GO" id="GO:0008908">
    <property type="term" value="F:isochorismatase activity"/>
    <property type="evidence" value="ECO:0007669"/>
    <property type="project" value="UniProtKB-EC"/>
</dbReference>
<dbReference type="PROSITE" id="PS50075">
    <property type="entry name" value="CARRIER"/>
    <property type="match status" value="1"/>
</dbReference>
<name>D5RMA8_9PROT</name>
<dbReference type="Proteomes" id="UP000005324">
    <property type="component" value="Unassembled WGS sequence"/>
</dbReference>
<evidence type="ECO:0000313" key="3">
    <source>
        <dbReference type="Proteomes" id="UP000005324"/>
    </source>
</evidence>
<accession>D5RMA8</accession>
<dbReference type="InterPro" id="IPR009081">
    <property type="entry name" value="PP-bd_ACP"/>
</dbReference>
<dbReference type="HOGENOM" id="CLU_180851_2_0_5"/>
<dbReference type="SUPFAM" id="SSF47336">
    <property type="entry name" value="ACP-like"/>
    <property type="match status" value="1"/>
</dbReference>
<proteinExistence type="predicted"/>
<keyword evidence="2" id="KW-0378">Hydrolase</keyword>
<evidence type="ECO:0000313" key="2">
    <source>
        <dbReference type="EMBL" id="EFH11562.1"/>
    </source>
</evidence>
<dbReference type="RefSeq" id="WP_007004636.1">
    <property type="nucleotide sequence ID" value="NZ_GG770779.1"/>
</dbReference>
<feature type="domain" description="Carrier" evidence="1">
    <location>
        <begin position="5"/>
        <end position="81"/>
    </location>
</feature>
<evidence type="ECO:0000259" key="1">
    <source>
        <dbReference type="PROSITE" id="PS50075"/>
    </source>
</evidence>
<dbReference type="Gene3D" id="1.10.1200.10">
    <property type="entry name" value="ACP-like"/>
    <property type="match status" value="1"/>
</dbReference>
<reference evidence="2 3" key="1">
    <citation type="submission" date="2010-04" db="EMBL/GenBank/DDBJ databases">
        <authorList>
            <person name="Qin X."/>
            <person name="Bachman B."/>
            <person name="Battles P."/>
            <person name="Bell A."/>
            <person name="Bess C."/>
            <person name="Bickham C."/>
            <person name="Chaboub L."/>
            <person name="Chen D."/>
            <person name="Coyle M."/>
            <person name="Deiros D.R."/>
            <person name="Dinh H."/>
            <person name="Forbes L."/>
            <person name="Fowler G."/>
            <person name="Francisco L."/>
            <person name="Fu Q."/>
            <person name="Gubbala S."/>
            <person name="Hale W."/>
            <person name="Han Y."/>
            <person name="Hemphill L."/>
            <person name="Highlander S.K."/>
            <person name="Hirani K."/>
            <person name="Hogues M."/>
            <person name="Jackson L."/>
            <person name="Jakkamsetti A."/>
            <person name="Javaid M."/>
            <person name="Jiang H."/>
            <person name="Korchina V."/>
            <person name="Kovar C."/>
            <person name="Lara F."/>
            <person name="Lee S."/>
            <person name="Mata R."/>
            <person name="Mathew T."/>
            <person name="Moen C."/>
            <person name="Morales K."/>
            <person name="Munidasa M."/>
            <person name="Nazareth L."/>
            <person name="Ngo R."/>
            <person name="Nguyen L."/>
            <person name="Okwuonu G."/>
            <person name="Ongeri F."/>
            <person name="Patil S."/>
            <person name="Petrosino J."/>
            <person name="Pham C."/>
            <person name="Pham P."/>
            <person name="Pu L.-L."/>
            <person name="Puazo M."/>
            <person name="Raj R."/>
            <person name="Reid J."/>
            <person name="Rouhana J."/>
            <person name="Saada N."/>
            <person name="Shang Y."/>
            <person name="Simmons D."/>
            <person name="Thornton R."/>
            <person name="Warren J."/>
            <person name="Weissenberger G."/>
            <person name="Zhang J."/>
            <person name="Zhang L."/>
            <person name="Zhou C."/>
            <person name="Zhu D."/>
            <person name="Muzny D."/>
            <person name="Worley K."/>
            <person name="Gibbs R."/>
        </authorList>
    </citation>
    <scope>NUCLEOTIDE SEQUENCE [LARGE SCALE GENOMIC DNA]</scope>
    <source>
        <strain evidence="2 3">ATCC 49957</strain>
    </source>
</reference>
<dbReference type="AlphaFoldDB" id="D5RMA8"/>
<comment type="caution">
    <text evidence="2">The sequence shown here is derived from an EMBL/GenBank/DDBJ whole genome shotgun (WGS) entry which is preliminary data.</text>
</comment>
<dbReference type="InterPro" id="IPR036736">
    <property type="entry name" value="ACP-like_sf"/>
</dbReference>
<gene>
    <name evidence="2" type="primary">entB2</name>
    <name evidence="2" type="ORF">HMPREF0731_2219</name>
</gene>
<organism evidence="2 3">
    <name type="scientific">Pseudoroseomonas cervicalis ATCC 49957</name>
    <dbReference type="NCBI Taxonomy" id="525371"/>
    <lineage>
        <taxon>Bacteria</taxon>
        <taxon>Pseudomonadati</taxon>
        <taxon>Pseudomonadota</taxon>
        <taxon>Alphaproteobacteria</taxon>
        <taxon>Acetobacterales</taxon>
        <taxon>Roseomonadaceae</taxon>
        <taxon>Roseomonas</taxon>
    </lineage>
</organism>
<protein>
    <submittedName>
        <fullName evidence="2">Phosphopantetheine attachment domain protein</fullName>
        <ecNumber evidence="2">3.3.2.1</ecNumber>
    </submittedName>
</protein>
<dbReference type="OrthoDB" id="2455700at2"/>